<dbReference type="Proteomes" id="UP000236754">
    <property type="component" value="Unassembled WGS sequence"/>
</dbReference>
<proteinExistence type="predicted"/>
<comment type="subcellular location">
    <subcellularLocation>
        <location evidence="1">Membrane</location>
        <topology evidence="1">Multi-pass membrane protein</topology>
    </subcellularLocation>
</comment>
<gene>
    <name evidence="8" type="ORF">SAMN05216223_101178</name>
</gene>
<sequence>MTARALPPAAPAPAAPVSAATSAVVGPPFPRPASWVRPLLSYVRLEVRRTLRDGGYAVMGVVMPVAMYLLFTNLGVGGDADFRGDYAQYSMIGMAAYGALGAALAVGSGVAEDRGRGWLRQLRVTPLHPVQVVAGRALTAGVTVLPAITAVLTAGGLVNGVRLELWQWLAAGLLLWLGTLPFTLLGLGNGYALTGQATGVVSAACMMGLSVIGGLWIPAAAFPHWLREISRWTPTARFGDLGWSVLEHHGPGLGTVSVLAGWLLVFAGYAVLAYRRGARTV</sequence>
<feature type="transmembrane region" description="Helical" evidence="6">
    <location>
        <begin position="253"/>
        <end position="274"/>
    </location>
</feature>
<evidence type="ECO:0000256" key="2">
    <source>
        <dbReference type="ARBA" id="ARBA00022692"/>
    </source>
</evidence>
<name>A0A1H5SL05_9ACTN</name>
<dbReference type="InterPro" id="IPR051328">
    <property type="entry name" value="T7SS_ABC-Transporter"/>
</dbReference>
<dbReference type="EMBL" id="FNVU01000001">
    <property type="protein sequence ID" value="SEF51256.1"/>
    <property type="molecule type" value="Genomic_DNA"/>
</dbReference>
<dbReference type="Pfam" id="PF01061">
    <property type="entry name" value="ABC2_membrane"/>
    <property type="match status" value="1"/>
</dbReference>
<keyword evidence="4 6" id="KW-0472">Membrane</keyword>
<organism evidence="8 9">
    <name type="scientific">Actinacidiphila yanglinensis</name>
    <dbReference type="NCBI Taxonomy" id="310779"/>
    <lineage>
        <taxon>Bacteria</taxon>
        <taxon>Bacillati</taxon>
        <taxon>Actinomycetota</taxon>
        <taxon>Actinomycetes</taxon>
        <taxon>Kitasatosporales</taxon>
        <taxon>Streptomycetaceae</taxon>
        <taxon>Actinacidiphila</taxon>
    </lineage>
</organism>
<feature type="transmembrane region" description="Helical" evidence="6">
    <location>
        <begin position="54"/>
        <end position="71"/>
    </location>
</feature>
<dbReference type="PANTHER" id="PTHR43077">
    <property type="entry name" value="TRANSPORT PERMEASE YVFS-RELATED"/>
    <property type="match status" value="1"/>
</dbReference>
<dbReference type="PIRSF" id="PIRSF006648">
    <property type="entry name" value="DrrB"/>
    <property type="match status" value="1"/>
</dbReference>
<dbReference type="GO" id="GO:0046677">
    <property type="term" value="P:response to antibiotic"/>
    <property type="evidence" value="ECO:0007669"/>
    <property type="project" value="UniProtKB-KW"/>
</dbReference>
<evidence type="ECO:0000256" key="4">
    <source>
        <dbReference type="ARBA" id="ARBA00023136"/>
    </source>
</evidence>
<keyword evidence="9" id="KW-1185">Reference proteome</keyword>
<evidence type="ECO:0000256" key="5">
    <source>
        <dbReference type="ARBA" id="ARBA00023251"/>
    </source>
</evidence>
<evidence type="ECO:0000256" key="1">
    <source>
        <dbReference type="ARBA" id="ARBA00004141"/>
    </source>
</evidence>
<dbReference type="PANTHER" id="PTHR43077:SF11">
    <property type="entry name" value="TRANSPORT PERMEASE YVFS-RELATED"/>
    <property type="match status" value="1"/>
</dbReference>
<evidence type="ECO:0000256" key="6">
    <source>
        <dbReference type="SAM" id="Phobius"/>
    </source>
</evidence>
<dbReference type="InterPro" id="IPR000412">
    <property type="entry name" value="ABC_2_transport"/>
</dbReference>
<feature type="domain" description="ABC-2 type transporter transmembrane" evidence="7">
    <location>
        <begin position="44"/>
        <end position="236"/>
    </location>
</feature>
<feature type="transmembrane region" description="Helical" evidence="6">
    <location>
        <begin position="132"/>
        <end position="153"/>
    </location>
</feature>
<feature type="transmembrane region" description="Helical" evidence="6">
    <location>
        <begin position="91"/>
        <end position="111"/>
    </location>
</feature>
<dbReference type="InterPro" id="IPR013525">
    <property type="entry name" value="ABC2_TM"/>
</dbReference>
<keyword evidence="2 6" id="KW-0812">Transmembrane</keyword>
<reference evidence="8 9" key="1">
    <citation type="submission" date="2016-10" db="EMBL/GenBank/DDBJ databases">
        <authorList>
            <person name="de Groot N.N."/>
        </authorList>
    </citation>
    <scope>NUCLEOTIDE SEQUENCE [LARGE SCALE GENOMIC DNA]</scope>
    <source>
        <strain evidence="8 9">CGMCC 4.2023</strain>
    </source>
</reference>
<keyword evidence="3 6" id="KW-1133">Transmembrane helix</keyword>
<dbReference type="GO" id="GO:0043190">
    <property type="term" value="C:ATP-binding cassette (ABC) transporter complex"/>
    <property type="evidence" value="ECO:0007669"/>
    <property type="project" value="InterPro"/>
</dbReference>
<dbReference type="GO" id="GO:0140359">
    <property type="term" value="F:ABC-type transporter activity"/>
    <property type="evidence" value="ECO:0007669"/>
    <property type="project" value="InterPro"/>
</dbReference>
<evidence type="ECO:0000313" key="9">
    <source>
        <dbReference type="Proteomes" id="UP000236754"/>
    </source>
</evidence>
<evidence type="ECO:0000256" key="3">
    <source>
        <dbReference type="ARBA" id="ARBA00022989"/>
    </source>
</evidence>
<evidence type="ECO:0000259" key="7">
    <source>
        <dbReference type="Pfam" id="PF01061"/>
    </source>
</evidence>
<accession>A0A1H5SL05</accession>
<evidence type="ECO:0000313" key="8">
    <source>
        <dbReference type="EMBL" id="SEF51256.1"/>
    </source>
</evidence>
<keyword evidence="5" id="KW-0046">Antibiotic resistance</keyword>
<protein>
    <submittedName>
        <fullName evidence="8">ABC-2 type transport system permease protein</fullName>
    </submittedName>
</protein>
<feature type="transmembrane region" description="Helical" evidence="6">
    <location>
        <begin position="165"/>
        <end position="187"/>
    </location>
</feature>
<dbReference type="AlphaFoldDB" id="A0A1H5SL05"/>
<feature type="transmembrane region" description="Helical" evidence="6">
    <location>
        <begin position="199"/>
        <end position="222"/>
    </location>
</feature>